<dbReference type="SMART" id="SM00868">
    <property type="entry name" value="zf-AD"/>
    <property type="match status" value="1"/>
</dbReference>
<feature type="binding site" evidence="1">
    <location>
        <position position="14"/>
    </location>
    <ligand>
        <name>Zn(2+)</name>
        <dbReference type="ChEBI" id="CHEBI:29105"/>
    </ligand>
</feature>
<reference evidence="4" key="1">
    <citation type="submission" date="2021-05" db="EMBL/GenBank/DDBJ databases">
        <authorList>
            <person name="Alioto T."/>
            <person name="Alioto T."/>
            <person name="Gomez Garrido J."/>
        </authorList>
    </citation>
    <scope>NUCLEOTIDE SEQUENCE</scope>
</reference>
<name>A0A8D8GF87_CULPI</name>
<evidence type="ECO:0000313" key="4">
    <source>
        <dbReference type="EMBL" id="CAG6507792.1"/>
    </source>
</evidence>
<feature type="region of interest" description="Disordered" evidence="2">
    <location>
        <begin position="132"/>
        <end position="216"/>
    </location>
</feature>
<dbReference type="InterPro" id="IPR012934">
    <property type="entry name" value="Znf_AD"/>
</dbReference>
<dbReference type="PROSITE" id="PS51915">
    <property type="entry name" value="ZAD"/>
    <property type="match status" value="1"/>
</dbReference>
<dbReference type="AlphaFoldDB" id="A0A8D8GF87"/>
<feature type="binding site" evidence="1">
    <location>
        <position position="11"/>
    </location>
    <ligand>
        <name>Zn(2+)</name>
        <dbReference type="ChEBI" id="CHEBI:29105"/>
    </ligand>
</feature>
<dbReference type="GO" id="GO:0005634">
    <property type="term" value="C:nucleus"/>
    <property type="evidence" value="ECO:0007669"/>
    <property type="project" value="InterPro"/>
</dbReference>
<evidence type="ECO:0000256" key="1">
    <source>
        <dbReference type="PROSITE-ProRule" id="PRU01263"/>
    </source>
</evidence>
<keyword evidence="1" id="KW-0863">Zinc-finger</keyword>
<accession>A0A8D8GF87</accession>
<feature type="compositionally biased region" description="Basic and acidic residues" evidence="2">
    <location>
        <begin position="135"/>
        <end position="165"/>
    </location>
</feature>
<keyword evidence="1" id="KW-0862">Zinc</keyword>
<evidence type="ECO:0000256" key="2">
    <source>
        <dbReference type="SAM" id="MobiDB-lite"/>
    </source>
</evidence>
<keyword evidence="1" id="KW-0479">Metal-binding</keyword>
<dbReference type="GO" id="GO:0008270">
    <property type="term" value="F:zinc ion binding"/>
    <property type="evidence" value="ECO:0007669"/>
    <property type="project" value="UniProtKB-UniRule"/>
</dbReference>
<protein>
    <submittedName>
        <fullName evidence="4">(northern house mosquito) hypothetical protein</fullName>
    </submittedName>
</protein>
<sequence>MTSISGVHSLCRVCAKPFEGSAMVRMFNERNKPLPLAEAFWRVSEIDIHAEDSRFPQSCCSSCRDRLQEVEDLRALCLESDRKLRKMIGIGLKQEEEGEDIGMSNVTVVPKVEVQEVPESYSCWEDMENRFNSSGEEHFTEESPEKSRKPRTKEQRLEERTDDAAKIGAFPDADFEPNAAEDKSKEPRQTQRKRLPKDHSLTSARCAVKFTNPATI</sequence>
<dbReference type="Pfam" id="PF07776">
    <property type="entry name" value="zf-AD"/>
    <property type="match status" value="1"/>
</dbReference>
<organism evidence="4">
    <name type="scientific">Culex pipiens</name>
    <name type="common">House mosquito</name>
    <dbReference type="NCBI Taxonomy" id="7175"/>
    <lineage>
        <taxon>Eukaryota</taxon>
        <taxon>Metazoa</taxon>
        <taxon>Ecdysozoa</taxon>
        <taxon>Arthropoda</taxon>
        <taxon>Hexapoda</taxon>
        <taxon>Insecta</taxon>
        <taxon>Pterygota</taxon>
        <taxon>Neoptera</taxon>
        <taxon>Endopterygota</taxon>
        <taxon>Diptera</taxon>
        <taxon>Nematocera</taxon>
        <taxon>Culicoidea</taxon>
        <taxon>Culicidae</taxon>
        <taxon>Culicinae</taxon>
        <taxon>Culicini</taxon>
        <taxon>Culex</taxon>
        <taxon>Culex</taxon>
    </lineage>
</organism>
<feature type="domain" description="ZAD" evidence="3">
    <location>
        <begin position="9"/>
        <end position="87"/>
    </location>
</feature>
<dbReference type="SUPFAM" id="SSF57716">
    <property type="entry name" value="Glucocorticoid receptor-like (DNA-binding domain)"/>
    <property type="match status" value="1"/>
</dbReference>
<feature type="compositionally biased region" description="Basic and acidic residues" evidence="2">
    <location>
        <begin position="180"/>
        <end position="189"/>
    </location>
</feature>
<evidence type="ECO:0000259" key="3">
    <source>
        <dbReference type="PROSITE" id="PS51915"/>
    </source>
</evidence>
<feature type="binding site" evidence="1">
    <location>
        <position position="63"/>
    </location>
    <ligand>
        <name>Zn(2+)</name>
        <dbReference type="ChEBI" id="CHEBI:29105"/>
    </ligand>
</feature>
<proteinExistence type="predicted"/>
<dbReference type="EMBL" id="HBUE01261221">
    <property type="protein sequence ID" value="CAG6559139.1"/>
    <property type="molecule type" value="Transcribed_RNA"/>
</dbReference>
<dbReference type="EMBL" id="HBUE01156118">
    <property type="protein sequence ID" value="CAG6507792.1"/>
    <property type="molecule type" value="Transcribed_RNA"/>
</dbReference>
<dbReference type="Gene3D" id="3.40.1800.20">
    <property type="match status" value="1"/>
</dbReference>
<feature type="binding site" evidence="1">
    <location>
        <position position="60"/>
    </location>
    <ligand>
        <name>Zn(2+)</name>
        <dbReference type="ChEBI" id="CHEBI:29105"/>
    </ligand>
</feature>